<dbReference type="Proteomes" id="UP000034235">
    <property type="component" value="Unassembled WGS sequence"/>
</dbReference>
<dbReference type="GO" id="GO:1902777">
    <property type="term" value="P:6-sulfoquinovose(1-) catabolic process"/>
    <property type="evidence" value="ECO:0007669"/>
    <property type="project" value="TreeGrafter"/>
</dbReference>
<accession>A0A0G0JI17</accession>
<dbReference type="AlphaFoldDB" id="A0A0G0JI17"/>
<reference evidence="3 4" key="1">
    <citation type="journal article" date="2015" name="Nature">
        <title>rRNA introns, odd ribosomes, and small enigmatic genomes across a large radiation of phyla.</title>
        <authorList>
            <person name="Brown C.T."/>
            <person name="Hug L.A."/>
            <person name="Thomas B.C."/>
            <person name="Sharon I."/>
            <person name="Castelle C.J."/>
            <person name="Singh A."/>
            <person name="Wilkins M.J."/>
            <person name="Williams K.H."/>
            <person name="Banfield J.F."/>
        </authorList>
    </citation>
    <scope>NUCLEOTIDE SEQUENCE [LARGE SCALE GENOMIC DNA]</scope>
</reference>
<evidence type="ECO:0000256" key="1">
    <source>
        <dbReference type="ARBA" id="ARBA00008679"/>
    </source>
</evidence>
<dbReference type="Pfam" id="PF01791">
    <property type="entry name" value="DeoC"/>
    <property type="match status" value="1"/>
</dbReference>
<proteinExistence type="inferred from homology"/>
<dbReference type="Gene3D" id="3.20.20.70">
    <property type="entry name" value="Aldolase class I"/>
    <property type="match status" value="1"/>
</dbReference>
<comment type="caution">
    <text evidence="3">The sequence shown here is derived from an EMBL/GenBank/DDBJ whole genome shotgun (WGS) entry which is preliminary data.</text>
</comment>
<comment type="similarity">
    <text evidence="1">Belongs to the aldolase LacD family.</text>
</comment>
<dbReference type="EMBL" id="LBUP01000001">
    <property type="protein sequence ID" value="KKQ67328.1"/>
    <property type="molecule type" value="Genomic_DNA"/>
</dbReference>
<dbReference type="PATRIC" id="fig|1618422.5.peg.259"/>
<sequence>MNLNQFAKNNRFLMLALDHRGSFKKLMNPENPDSVSDGEAIELKKDIINSLVDQFSGVLIDQGIGLKAYQKRKKPFLLPVEQSGYTEKKGERITEIKYTVDDLKADGAGGAKILLYFNPSVPSAKVQLHTAKRVLQECKEKNFPLFLEIRVYKPDTGDEIGTDVEQLVLGSLNAFKENNINPHVWKLEYPGSFEGCKKITKIIGNTPWILLTKGSSFEDFVGMLKEASSAGCKGFLAGRALWQEVGRLQGEEKQNFLSKTLPERFKKISEVVLA</sequence>
<gene>
    <name evidence="3" type="ORF">US86_C0001G0255</name>
</gene>
<keyword evidence="2" id="KW-0456">Lyase</keyword>
<evidence type="ECO:0000313" key="4">
    <source>
        <dbReference type="Proteomes" id="UP000034235"/>
    </source>
</evidence>
<dbReference type="InterPro" id="IPR002915">
    <property type="entry name" value="DeoC/FbaB/LacD_aldolase"/>
</dbReference>
<dbReference type="PANTHER" id="PTHR39340">
    <property type="entry name" value="SULFOFRUCTOSEPHOSPHATE ALDOLASE"/>
    <property type="match status" value="1"/>
</dbReference>
<dbReference type="SUPFAM" id="SSF51569">
    <property type="entry name" value="Aldolase"/>
    <property type="match status" value="1"/>
</dbReference>
<organism evidence="3 4">
    <name type="scientific">Candidatus Daviesbacteria bacterium GW2011_GWA2_38_24</name>
    <dbReference type="NCBI Taxonomy" id="1618422"/>
    <lineage>
        <taxon>Bacteria</taxon>
        <taxon>Candidatus Daviesiibacteriota</taxon>
    </lineage>
</organism>
<dbReference type="InterPro" id="IPR050552">
    <property type="entry name" value="LacD_aldolase"/>
</dbReference>
<protein>
    <submittedName>
        <fullName evidence="3">Tagatose-1,6-bisphosphate aldolase</fullName>
    </submittedName>
</protein>
<name>A0A0G0JI17_9BACT</name>
<evidence type="ECO:0000256" key="2">
    <source>
        <dbReference type="ARBA" id="ARBA00023239"/>
    </source>
</evidence>
<dbReference type="InterPro" id="IPR013785">
    <property type="entry name" value="Aldolase_TIM"/>
</dbReference>
<dbReference type="PANTHER" id="PTHR39340:SF1">
    <property type="entry name" value="SULFOFRUCTOSEPHOSPHATE ALDOLASE"/>
    <property type="match status" value="1"/>
</dbReference>
<dbReference type="GO" id="GO:0061595">
    <property type="term" value="F:6-deoxy-6-sulfofructose-1-phosphate aldolase activity"/>
    <property type="evidence" value="ECO:0007669"/>
    <property type="project" value="TreeGrafter"/>
</dbReference>
<evidence type="ECO:0000313" key="3">
    <source>
        <dbReference type="EMBL" id="KKQ67328.1"/>
    </source>
</evidence>